<gene>
    <name evidence="4" type="ORF">Murmansk-191</name>
</gene>
<dbReference type="InterPro" id="IPR011333">
    <property type="entry name" value="SKP1/BTB/POZ_sf"/>
</dbReference>
<dbReference type="InterPro" id="IPR006652">
    <property type="entry name" value="Kelch_1"/>
</dbReference>
<dbReference type="OrthoDB" id="9916at10239"/>
<evidence type="ECO:0000313" key="4">
    <source>
        <dbReference type="EMBL" id="AST09386.1"/>
    </source>
</evidence>
<keyword evidence="1" id="KW-0880">Kelch repeat</keyword>
<dbReference type="PROSITE" id="PS50097">
    <property type="entry name" value="BTB"/>
    <property type="match status" value="1"/>
</dbReference>
<dbReference type="EMBL" id="MF001304">
    <property type="protein sequence ID" value="AST09386.1"/>
    <property type="molecule type" value="Genomic_DNA"/>
</dbReference>
<dbReference type="Pfam" id="PF07707">
    <property type="entry name" value="BACK"/>
    <property type="match status" value="1"/>
</dbReference>
<dbReference type="Proteomes" id="UP000217350">
    <property type="component" value="Segment"/>
</dbReference>
<dbReference type="Gene3D" id="2.120.10.80">
    <property type="entry name" value="Kelch-type beta propeller"/>
    <property type="match status" value="1"/>
</dbReference>
<dbReference type="Gene3D" id="3.30.710.10">
    <property type="entry name" value="Potassium Channel Kv1.1, Chain A"/>
    <property type="match status" value="1"/>
</dbReference>
<organism evidence="4">
    <name type="scientific">Murmansk poxvirus</name>
    <dbReference type="NCBI Taxonomy" id="2025359"/>
    <lineage>
        <taxon>Viruses</taxon>
        <taxon>Varidnaviria</taxon>
        <taxon>Bamfordvirae</taxon>
        <taxon>Nucleocytoviricota</taxon>
        <taxon>Pokkesviricetes</taxon>
        <taxon>Chitovirales</taxon>
        <taxon>Poxviridae</taxon>
        <taxon>Chordopoxvirinae</taxon>
        <taxon>Centapoxvirus</taxon>
        <taxon>Centapoxvirus microtuspox</taxon>
        <taxon>Murmansk microtuspox virus</taxon>
    </lineage>
</organism>
<proteinExistence type="predicted"/>
<name>A0A223FN15_9POXV</name>
<dbReference type="Pfam" id="PF00651">
    <property type="entry name" value="BTB"/>
    <property type="match status" value="1"/>
</dbReference>
<accession>A0A223FN15</accession>
<evidence type="ECO:0000313" key="5">
    <source>
        <dbReference type="Proteomes" id="UP000217350"/>
    </source>
</evidence>
<reference evidence="4" key="1">
    <citation type="journal article" date="2017" name="Virus Genes">
        <title>Two novel poxviruses with unusual genome rearrangements: NY_014 and Murmansk.</title>
        <authorList>
            <person name="Smithson C."/>
            <person name="Meyer H."/>
            <person name="Gigante C.M."/>
            <person name="Gao J."/>
            <person name="Zhao H."/>
            <person name="Batra D."/>
            <person name="Damon I."/>
            <person name="Upton C."/>
            <person name="Li Y."/>
        </authorList>
    </citation>
    <scope>NUCLEOTIDE SEQUENCE [LARGE SCALE GENOMIC DNA]</scope>
    <source>
        <strain evidence="4">LEIV-11411</strain>
    </source>
</reference>
<dbReference type="SMART" id="SM00612">
    <property type="entry name" value="Kelch"/>
    <property type="match status" value="2"/>
</dbReference>
<dbReference type="CDD" id="cd18186">
    <property type="entry name" value="BTB_POZ_ZBTB_KLHL-like"/>
    <property type="match status" value="1"/>
</dbReference>
<dbReference type="InterPro" id="IPR011705">
    <property type="entry name" value="BACK"/>
</dbReference>
<dbReference type="PANTHER" id="PTHR45632:SF3">
    <property type="entry name" value="KELCH-LIKE PROTEIN 32"/>
    <property type="match status" value="1"/>
</dbReference>
<evidence type="ECO:0000259" key="3">
    <source>
        <dbReference type="PROSITE" id="PS50097"/>
    </source>
</evidence>
<dbReference type="PANTHER" id="PTHR45632">
    <property type="entry name" value="LD33804P"/>
    <property type="match status" value="1"/>
</dbReference>
<dbReference type="InterPro" id="IPR015915">
    <property type="entry name" value="Kelch-typ_b-propeller"/>
</dbReference>
<sequence length="569" mass="66945">MSNLNHSNTTRLVNNINKLFNNSELCDVVIHTSDDDKIYAHKLILAAGSKYFRTIFESYINNRHDIAYVYLPMFSKEIINRVIMYLYGNNTVTYSYSIDMLRCADYLLIDDLIKDCNECINKYIYTKEDSILIYNELYYLEHVPVVKYIKSIILNEIMHMIYYKYFLKINFHALLEILSDDNIVVSSEDFIAIVAMVWLGYNNITEEQTLKLISCINIRYLSEYIKNRMCVNESIRIYQSCLDYIYNNDKYQDKSLRRSARNNVYLLCYNANKVTIFMYNFNNNNYTYNCKFPHLIYNYGAAIIDNELIIAGGMYNIDKSVSNNVYKLDIKTNTWVSLPPMIVPRSLFSLEVIGKTIYAIGGQSNQCVEGSIECYTMGDDNWKMVSEMNPLSYYTSCTYGNYIYIAGGTNAYIKNNDNDMENNYCNNIINNISKNVIIYDTINNKFETLPSIEEDILYNPKIIFHKGYIYLFNGIINKQSSYTTTRVYRYNTLSNSDKWEMITDVLRDRRLLYPVVYENDDDIFIIDHHKYHISECKFCTKTNTFIYNNNDDDKFPYLSLCNVLRVNNT</sequence>
<dbReference type="Pfam" id="PF01344">
    <property type="entry name" value="Kelch_1"/>
    <property type="match status" value="3"/>
</dbReference>
<dbReference type="SUPFAM" id="SSF54695">
    <property type="entry name" value="POZ domain"/>
    <property type="match status" value="1"/>
</dbReference>
<keyword evidence="2" id="KW-0677">Repeat</keyword>
<keyword evidence="5" id="KW-1185">Reference proteome</keyword>
<dbReference type="SUPFAM" id="SSF117281">
    <property type="entry name" value="Kelch motif"/>
    <property type="match status" value="1"/>
</dbReference>
<dbReference type="InterPro" id="IPR000210">
    <property type="entry name" value="BTB/POZ_dom"/>
</dbReference>
<feature type="domain" description="BTB" evidence="3">
    <location>
        <begin position="26"/>
        <end position="95"/>
    </location>
</feature>
<protein>
    <submittedName>
        <fullName evidence="4">N-term 2-3 of kelch-like protein</fullName>
    </submittedName>
</protein>
<dbReference type="Gene3D" id="1.25.40.420">
    <property type="match status" value="1"/>
</dbReference>
<evidence type="ECO:0000256" key="2">
    <source>
        <dbReference type="ARBA" id="ARBA00022737"/>
    </source>
</evidence>
<dbReference type="SMART" id="SM00225">
    <property type="entry name" value="BTB"/>
    <property type="match status" value="1"/>
</dbReference>
<evidence type="ECO:0000256" key="1">
    <source>
        <dbReference type="ARBA" id="ARBA00022441"/>
    </source>
</evidence>